<protein>
    <submittedName>
        <fullName evidence="2">Uncharacterized protein</fullName>
    </submittedName>
</protein>
<proteinExistence type="predicted"/>
<comment type="caution">
    <text evidence="2">The sequence shown here is derived from an EMBL/GenBank/DDBJ whole genome shotgun (WGS) entry which is preliminary data.</text>
</comment>
<dbReference type="EMBL" id="DVOD01000060">
    <property type="protein sequence ID" value="HIU93139.1"/>
    <property type="molecule type" value="Genomic_DNA"/>
</dbReference>
<reference evidence="2" key="1">
    <citation type="submission" date="2020-10" db="EMBL/GenBank/DDBJ databases">
        <authorList>
            <person name="Gilroy R."/>
        </authorList>
    </citation>
    <scope>NUCLEOTIDE SEQUENCE</scope>
    <source>
        <strain evidence="2">CHK154-7741</strain>
    </source>
</reference>
<name>A0A9D1N1Q4_9CLOT</name>
<gene>
    <name evidence="2" type="ORF">IAD26_08410</name>
</gene>
<accession>A0A9D1N1Q4</accession>
<dbReference type="Proteomes" id="UP000886748">
    <property type="component" value="Unassembled WGS sequence"/>
</dbReference>
<evidence type="ECO:0000256" key="1">
    <source>
        <dbReference type="SAM" id="Phobius"/>
    </source>
</evidence>
<keyword evidence="1" id="KW-0472">Membrane</keyword>
<sequence>MSETTITLGKRIKELVRKGFNFANTCRVFTFIFFTWLIMECFFEIIEMQYHYYTNTTTSLEFISGKKIDRYDGSQFEEETTEQKLVRKMNKKNRFRLRDLRHGYRQLFP</sequence>
<organism evidence="2 3">
    <name type="scientific">Candidatus Limenecus avicola</name>
    <dbReference type="NCBI Taxonomy" id="2840847"/>
    <lineage>
        <taxon>Bacteria</taxon>
        <taxon>Bacillati</taxon>
        <taxon>Bacillota</taxon>
        <taxon>Clostridia</taxon>
        <taxon>Eubacteriales</taxon>
        <taxon>Clostridiaceae</taxon>
        <taxon>Clostridiaceae incertae sedis</taxon>
        <taxon>Candidatus Limenecus</taxon>
    </lineage>
</organism>
<keyword evidence="1" id="KW-0812">Transmembrane</keyword>
<dbReference type="AlphaFoldDB" id="A0A9D1N1Q4"/>
<evidence type="ECO:0000313" key="3">
    <source>
        <dbReference type="Proteomes" id="UP000886748"/>
    </source>
</evidence>
<reference evidence="2" key="2">
    <citation type="journal article" date="2021" name="PeerJ">
        <title>Extensive microbial diversity within the chicken gut microbiome revealed by metagenomics and culture.</title>
        <authorList>
            <person name="Gilroy R."/>
            <person name="Ravi A."/>
            <person name="Getino M."/>
            <person name="Pursley I."/>
            <person name="Horton D.L."/>
            <person name="Alikhan N.F."/>
            <person name="Baker D."/>
            <person name="Gharbi K."/>
            <person name="Hall N."/>
            <person name="Watson M."/>
            <person name="Adriaenssens E.M."/>
            <person name="Foster-Nyarko E."/>
            <person name="Jarju S."/>
            <person name="Secka A."/>
            <person name="Antonio M."/>
            <person name="Oren A."/>
            <person name="Chaudhuri R.R."/>
            <person name="La Ragione R."/>
            <person name="Hildebrand F."/>
            <person name="Pallen M.J."/>
        </authorList>
    </citation>
    <scope>NUCLEOTIDE SEQUENCE</scope>
    <source>
        <strain evidence="2">CHK154-7741</strain>
    </source>
</reference>
<evidence type="ECO:0000313" key="2">
    <source>
        <dbReference type="EMBL" id="HIU93139.1"/>
    </source>
</evidence>
<keyword evidence="1" id="KW-1133">Transmembrane helix</keyword>
<feature type="transmembrane region" description="Helical" evidence="1">
    <location>
        <begin position="20"/>
        <end position="39"/>
    </location>
</feature>